<dbReference type="Proteomes" id="UP000234275">
    <property type="component" value="Unassembled WGS sequence"/>
</dbReference>
<accession>A0A2I2GJY9</accession>
<sequence>MEYRGRSEFLVRYLPILGPDSAVRKTEVQDMRVGSVHDWFPPLMTAARQRGRRITKDDEARRTPGRRRAASNMQGEQRRAVIGIGLRIRIIRSSSLSEGAVSSPEGFRMTVLLGGFDRWIARRGDETNAPLDFLLKTFAVASDGDQGYRVGWCFCWRSYIPGCTPEEAVRGWRMSYQLEDLTCEQRQRVSRDHGYGSFKSFRLSM</sequence>
<dbReference type="AlphaFoldDB" id="A0A2I2GJY9"/>
<evidence type="ECO:0000313" key="2">
    <source>
        <dbReference type="EMBL" id="PLB53193.1"/>
    </source>
</evidence>
<dbReference type="GeneID" id="36550077"/>
<comment type="caution">
    <text evidence="2">The sequence shown here is derived from an EMBL/GenBank/DDBJ whole genome shotgun (WGS) entry which is preliminary data.</text>
</comment>
<gene>
    <name evidence="2" type="ORF">P170DRAFT_125238</name>
</gene>
<evidence type="ECO:0000313" key="3">
    <source>
        <dbReference type="Proteomes" id="UP000234275"/>
    </source>
</evidence>
<proteinExistence type="predicted"/>
<dbReference type="EMBL" id="MSFO01000002">
    <property type="protein sequence ID" value="PLB53193.1"/>
    <property type="molecule type" value="Genomic_DNA"/>
</dbReference>
<name>A0A2I2GJY9_9EURO</name>
<organism evidence="2 3">
    <name type="scientific">Aspergillus steynii IBT 23096</name>
    <dbReference type="NCBI Taxonomy" id="1392250"/>
    <lineage>
        <taxon>Eukaryota</taxon>
        <taxon>Fungi</taxon>
        <taxon>Dikarya</taxon>
        <taxon>Ascomycota</taxon>
        <taxon>Pezizomycotina</taxon>
        <taxon>Eurotiomycetes</taxon>
        <taxon>Eurotiomycetidae</taxon>
        <taxon>Eurotiales</taxon>
        <taxon>Aspergillaceae</taxon>
        <taxon>Aspergillus</taxon>
        <taxon>Aspergillus subgen. Circumdati</taxon>
    </lineage>
</organism>
<protein>
    <submittedName>
        <fullName evidence="2">Uncharacterized protein</fullName>
    </submittedName>
</protein>
<evidence type="ECO:0000256" key="1">
    <source>
        <dbReference type="SAM" id="MobiDB-lite"/>
    </source>
</evidence>
<keyword evidence="3" id="KW-1185">Reference proteome</keyword>
<reference evidence="2 3" key="1">
    <citation type="submission" date="2016-12" db="EMBL/GenBank/DDBJ databases">
        <title>The genomes of Aspergillus section Nigri reveals drivers in fungal speciation.</title>
        <authorList>
            <consortium name="DOE Joint Genome Institute"/>
            <person name="Vesth T.C."/>
            <person name="Nybo J."/>
            <person name="Theobald S."/>
            <person name="Brandl J."/>
            <person name="Frisvad J.C."/>
            <person name="Nielsen K.F."/>
            <person name="Lyhne E.K."/>
            <person name="Kogle M.E."/>
            <person name="Kuo A."/>
            <person name="Riley R."/>
            <person name="Clum A."/>
            <person name="Nolan M."/>
            <person name="Lipzen A."/>
            <person name="Salamov A."/>
            <person name="Henrissat B."/>
            <person name="Wiebenga A."/>
            <person name="De Vries R.P."/>
            <person name="Grigoriev I.V."/>
            <person name="Mortensen U.H."/>
            <person name="Andersen M.R."/>
            <person name="Baker S.E."/>
        </authorList>
    </citation>
    <scope>NUCLEOTIDE SEQUENCE [LARGE SCALE GENOMIC DNA]</scope>
    <source>
        <strain evidence="2 3">IBT 23096</strain>
    </source>
</reference>
<dbReference type="RefSeq" id="XP_024708495.1">
    <property type="nucleotide sequence ID" value="XM_024842382.1"/>
</dbReference>
<feature type="region of interest" description="Disordered" evidence="1">
    <location>
        <begin position="49"/>
        <end position="74"/>
    </location>
</feature>
<dbReference type="VEuPathDB" id="FungiDB:P170DRAFT_125238"/>